<evidence type="ECO:0000313" key="2">
    <source>
        <dbReference type="Proteomes" id="UP000276223"/>
    </source>
</evidence>
<dbReference type="Proteomes" id="UP000276223">
    <property type="component" value="Unassembled WGS sequence"/>
</dbReference>
<dbReference type="AlphaFoldDB" id="A0A3N1VLH0"/>
<name>A0A3N1VLH0_9BACT</name>
<protein>
    <submittedName>
        <fullName evidence="1">Uncharacterized protein</fullName>
    </submittedName>
</protein>
<proteinExistence type="predicted"/>
<keyword evidence="2" id="KW-1185">Reference proteome</keyword>
<organism evidence="1 2">
    <name type="scientific">Desulfosoma caldarium</name>
    <dbReference type="NCBI Taxonomy" id="610254"/>
    <lineage>
        <taxon>Bacteria</taxon>
        <taxon>Pseudomonadati</taxon>
        <taxon>Thermodesulfobacteriota</taxon>
        <taxon>Syntrophobacteria</taxon>
        <taxon>Syntrophobacterales</taxon>
        <taxon>Syntrophobacteraceae</taxon>
        <taxon>Desulfosoma</taxon>
    </lineage>
</organism>
<sequence>MLASTRGRKIPTGLLTVQELRKAPQYFAPYAASAGTVHRGRARGLLASQMVPQGVEKISLDKGEAGAVAGSHKLPERSGACCLKGNPVKVGSGPAAVNGDGACDETTDAAKALGRCKRSDDP</sequence>
<comment type="caution">
    <text evidence="1">The sequence shown here is derived from an EMBL/GenBank/DDBJ whole genome shotgun (WGS) entry which is preliminary data.</text>
</comment>
<accession>A0A3N1VLH0</accession>
<dbReference type="EMBL" id="RJVA01000010">
    <property type="protein sequence ID" value="ROR01811.1"/>
    <property type="molecule type" value="Genomic_DNA"/>
</dbReference>
<evidence type="ECO:0000313" key="1">
    <source>
        <dbReference type="EMBL" id="ROR01811.1"/>
    </source>
</evidence>
<reference evidence="1 2" key="1">
    <citation type="submission" date="2018-11" db="EMBL/GenBank/DDBJ databases">
        <title>Genomic Encyclopedia of Type Strains, Phase IV (KMG-IV): sequencing the most valuable type-strain genomes for metagenomic binning, comparative biology and taxonomic classification.</title>
        <authorList>
            <person name="Goeker M."/>
        </authorList>
    </citation>
    <scope>NUCLEOTIDE SEQUENCE [LARGE SCALE GENOMIC DNA]</scope>
    <source>
        <strain evidence="1 2">DSM 22027</strain>
    </source>
</reference>
<gene>
    <name evidence="1" type="ORF">EDC27_1000</name>
</gene>